<name>A0A8B6DI87_MYTGA</name>
<dbReference type="AlphaFoldDB" id="A0A8B6DI87"/>
<evidence type="ECO:0000313" key="3">
    <source>
        <dbReference type="Proteomes" id="UP000596742"/>
    </source>
</evidence>
<organism evidence="2 3">
    <name type="scientific">Mytilus galloprovincialis</name>
    <name type="common">Mediterranean mussel</name>
    <dbReference type="NCBI Taxonomy" id="29158"/>
    <lineage>
        <taxon>Eukaryota</taxon>
        <taxon>Metazoa</taxon>
        <taxon>Spiralia</taxon>
        <taxon>Lophotrochozoa</taxon>
        <taxon>Mollusca</taxon>
        <taxon>Bivalvia</taxon>
        <taxon>Autobranchia</taxon>
        <taxon>Pteriomorphia</taxon>
        <taxon>Mytilida</taxon>
        <taxon>Mytiloidea</taxon>
        <taxon>Mytilidae</taxon>
        <taxon>Mytilinae</taxon>
        <taxon>Mytilus</taxon>
    </lineage>
</organism>
<feature type="compositionally biased region" description="Basic residues" evidence="1">
    <location>
        <begin position="35"/>
        <end position="52"/>
    </location>
</feature>
<feature type="compositionally biased region" description="Polar residues" evidence="1">
    <location>
        <begin position="112"/>
        <end position="131"/>
    </location>
</feature>
<accession>A0A8B6DI87</accession>
<evidence type="ECO:0000313" key="2">
    <source>
        <dbReference type="EMBL" id="VDI18998.1"/>
    </source>
</evidence>
<dbReference type="Proteomes" id="UP000596742">
    <property type="component" value="Unassembled WGS sequence"/>
</dbReference>
<feature type="compositionally biased region" description="Basic residues" evidence="1">
    <location>
        <begin position="84"/>
        <end position="105"/>
    </location>
</feature>
<protein>
    <submittedName>
        <fullName evidence="2">Uncharacterized protein</fullName>
    </submittedName>
</protein>
<sequence>MCGGSSSHTHGDYIYEVPVERPPMAYMVQGSPRGKPPRPRRRSKSASSRVRHYSPDGRNRAKYIVKEYYTESSSAESEDEIHVRRGRNRGRKGRGRKYRKVKLRFHAGGQGPSNASNSGSHGNTVNMSPNISGTLSTISHLSSANQSTCSHNTAALPSANQSTGQLDVQFTPRVSTPVTIVTDMNTNFASDSEGARSDYEDELNRSLNLTEEIDGLTRKMMDTVDGELRRAGRKKEFRSSIW</sequence>
<keyword evidence="3" id="KW-1185">Reference proteome</keyword>
<reference evidence="2" key="1">
    <citation type="submission" date="2018-11" db="EMBL/GenBank/DDBJ databases">
        <authorList>
            <person name="Alioto T."/>
            <person name="Alioto T."/>
        </authorList>
    </citation>
    <scope>NUCLEOTIDE SEQUENCE</scope>
</reference>
<evidence type="ECO:0000256" key="1">
    <source>
        <dbReference type="SAM" id="MobiDB-lite"/>
    </source>
</evidence>
<comment type="caution">
    <text evidence="2">The sequence shown here is derived from an EMBL/GenBank/DDBJ whole genome shotgun (WGS) entry which is preliminary data.</text>
</comment>
<feature type="compositionally biased region" description="Basic and acidic residues" evidence="1">
    <location>
        <begin position="53"/>
        <end position="69"/>
    </location>
</feature>
<feature type="region of interest" description="Disordered" evidence="1">
    <location>
        <begin position="24"/>
        <end position="131"/>
    </location>
</feature>
<proteinExistence type="predicted"/>
<gene>
    <name evidence="2" type="ORF">MGAL_10B057652</name>
</gene>
<dbReference type="EMBL" id="UYJE01003412">
    <property type="protein sequence ID" value="VDI18998.1"/>
    <property type="molecule type" value="Genomic_DNA"/>
</dbReference>